<keyword evidence="2" id="KW-1133">Transmembrane helix</keyword>
<dbReference type="Proteomes" id="UP000289200">
    <property type="component" value="Unassembled WGS sequence"/>
</dbReference>
<dbReference type="RefSeq" id="WP_129608063.1">
    <property type="nucleotide sequence ID" value="NZ_LR026982.1"/>
</dbReference>
<evidence type="ECO:0000313" key="3">
    <source>
        <dbReference type="EMBL" id="VCU06568.1"/>
    </source>
</evidence>
<keyword evidence="2" id="KW-0472">Membrane</keyword>
<sequence length="1303" mass="137790">MHAPLQEARVRKARRPGATVLRLNVVGREIAPAVALDRRRRRLTSLVRQHADPRRSFVVSVHQRGEVLRPEDHTIRLRKDWSRTLVEPGHVVVITYLPLGGGGAGGGQSSGKQIGMAVAMIALVAAAAWAAPMIAGGLVSGASGGLFTTASAGLTSAVQAGLVIGGAAALSLATRAKANSQDSDTRPVYGVSGGGNLPRRGDRIPVGYGRFWSQPDLTQPDYTIYDGEDQVLFKRLTLGLGAYDVEEIHVGKSVLWTRAGGVRPPFDAVPGGGGGRGGPRDVGARGGDGGANAGLTAVEIIPPGGTSTLVPGSVYSHPSVVGIELPRPPDTPSWSGPFAACEPGRTTARIQLDYELPMGTVDNTVSPPGPGYWSVRFEYAPCDADDVPTGPWAFLHYNGGRLYATRAVRFTRFFDVPAGRYLIRGRTDNLYHPQIPNSVVWSGLRSHFPDVLVRPHVTEIALRVRSGKALGVTAFADVWVEATRILPVWTGSAWVEQPTRKAVWAFADIVRNADYGAALSDGQVDIDRARHYADLLDEHDTYDGVIRGPVSVYDAASVVLSALRAEPASFGAVWSFNRDESKSVRKHTFTRRQIKQGSTAASFSIARDDGGADVIAEYYAGGDPRVRREVRVTFGAQTLTPQRRQLQGVTSHQHAAHLATWIAACAYFRRERRRFAADRQGRLVTRGDPVRVDSWFMSDARAGGVLSRVGLTLTLDTEMEAAAGRYAMLRDRQGREWGPCAVTWPNAGEPHIVALDAADVAANESFHGVTFDAVFAADDEDMTPVLVGPLAELRDPFLVAAVAPQGRDNVTIEAVYDHPGVWTALAEPLPPEPVVPSIGDAADPAYPTVPWVRARCVAKAANLAMEWACGTARGAASYVVMLSYDDGATWEEVSDGLVTSGSYQIRHEPGAQVKVLAYAIGTAGSPGPTVFTTFTTLAGTITPETMKDGLREYVTREIEDARATIARVTQLLASVAAETAAAAWTDRKQIRTDLQSQSELSHAAISQVSTVATSATAALASLTTSVSARFAGTAESGLLTSLTALSTETSALAASVSTLSTTVNGHTSSLSTLAASIDGVKVQYGIVGTIDGVTGGFVLTGAKKLDGTVSYTLAIDADVLIDGSLEAKKIAARTINADKISIGGVDLINIVEGAVTGTAAQSVPSTTLTIVGIGAGAGAYTGSQSVTIASVSLTAKKGEFVIDASFFADIRRPVNPTFPSGVAVEIKVDGVVRLSTSIIEIQNAYDGSWAITGTYIVPHVVSGLSLSLHTVSLVLRLPANHPGIGNQTFPVTNALLRVMELRR</sequence>
<feature type="transmembrane region" description="Helical" evidence="2">
    <location>
        <begin position="117"/>
        <end position="139"/>
    </location>
</feature>
<gene>
    <name evidence="4" type="ORF">RHODGE_RHODGE_01039</name>
    <name evidence="3" type="ORF">RHODPL_RHODPL_00016</name>
</gene>
<dbReference type="NCBIfam" id="NF040662">
    <property type="entry name" value="attach_TipJ_rel"/>
    <property type="match status" value="1"/>
</dbReference>
<dbReference type="OrthoDB" id="7349961at2"/>
<evidence type="ECO:0000256" key="2">
    <source>
        <dbReference type="SAM" id="Phobius"/>
    </source>
</evidence>
<keyword evidence="5" id="KW-1185">Reference proteome</keyword>
<geneLocation type="plasmid" evidence="3">
    <name>1</name>
</geneLocation>
<keyword evidence="2" id="KW-0812">Transmembrane</keyword>
<evidence type="ECO:0000313" key="4">
    <source>
        <dbReference type="EMBL" id="VCU07889.1"/>
    </source>
</evidence>
<evidence type="ECO:0008006" key="6">
    <source>
        <dbReference type="Google" id="ProtNLM"/>
    </source>
</evidence>
<protein>
    <recommendedName>
        <fullName evidence="6">Tip attachment protein J domain-containing protein</fullName>
    </recommendedName>
</protein>
<evidence type="ECO:0000313" key="5">
    <source>
        <dbReference type="Proteomes" id="UP000289200"/>
    </source>
</evidence>
<organism evidence="4 5">
    <name type="scientific">Rhodoplanes serenus</name>
    <dbReference type="NCBI Taxonomy" id="200615"/>
    <lineage>
        <taxon>Bacteria</taxon>
        <taxon>Pseudomonadati</taxon>
        <taxon>Pseudomonadota</taxon>
        <taxon>Alphaproteobacteria</taxon>
        <taxon>Hyphomicrobiales</taxon>
        <taxon>Nitrobacteraceae</taxon>
        <taxon>Rhodoplanes</taxon>
    </lineage>
</organism>
<proteinExistence type="predicted"/>
<evidence type="ECO:0000256" key="1">
    <source>
        <dbReference type="SAM" id="MobiDB-lite"/>
    </source>
</evidence>
<dbReference type="EMBL" id="LR026982">
    <property type="protein sequence ID" value="VCU06568.1"/>
    <property type="molecule type" value="Genomic_DNA"/>
</dbReference>
<reference evidence="5" key="2">
    <citation type="submission" date="2018-10" db="EMBL/GenBank/DDBJ databases">
        <authorList>
            <person name="Peiro R."/>
            <person name="Begona"/>
            <person name="Cbmso G."/>
            <person name="Lopez M."/>
            <person name="Gonzalez S."/>
            <person name="Sacristan E."/>
            <person name="Castillo E."/>
        </authorList>
    </citation>
    <scope>NUCLEOTIDE SEQUENCE [LARGE SCALE GENOMIC DNA]</scope>
</reference>
<feature type="region of interest" description="Disordered" evidence="1">
    <location>
        <begin position="266"/>
        <end position="286"/>
    </location>
</feature>
<accession>A0A3S4CDQ5</accession>
<name>A0A3S4CDQ5_9BRAD</name>
<dbReference type="EMBL" id="UWOC01000077">
    <property type="protein sequence ID" value="VCU07889.1"/>
    <property type="molecule type" value="Genomic_DNA"/>
</dbReference>
<keyword evidence="3" id="KW-0614">Plasmid</keyword>
<reference evidence="4" key="1">
    <citation type="submission" date="2018-10" db="EMBL/GenBank/DDBJ databases">
        <authorList>
            <person name="Peiro R."/>
            <person name="Begona"/>
            <person name="Cbmso G."/>
            <person name="Lopez M."/>
            <person name="Gonzalez S."/>
            <person name="Sacristan E."/>
            <person name="Castillo E."/>
        </authorList>
    </citation>
    <scope>NUCLEOTIDE SEQUENCE</scope>
    <source>
        <strain evidence="4">Rhod_genome</strain>
        <strain evidence="3">Rhod_plasmid</strain>
        <plasmid evidence="3">1</plasmid>
    </source>
</reference>